<reference evidence="1 2" key="1">
    <citation type="submission" date="2009-10" db="EMBL/GenBank/DDBJ databases">
        <authorList>
            <consortium name="Los Alamos National Laboratory (LANL)"/>
            <consortium name="National Microbial Pathogen Data Resource (NMPDR)"/>
            <person name="Saunders E.H."/>
            <person name="Munk A.C."/>
            <person name="Tapia R."/>
            <person name="Green L."/>
            <person name="Rogers Y."/>
            <person name="Detter J.C."/>
            <person name="Bruce D."/>
            <person name="Brettin T.S."/>
            <person name="Colwell R.R."/>
            <person name="Huq A."/>
            <person name="Grim C.J."/>
            <person name="Hasan N.A."/>
            <person name="Bartels D."/>
            <person name="Vonstein V."/>
        </authorList>
    </citation>
    <scope>NUCLEOTIDE SEQUENCE [LARGE SCALE GENOMIC DNA]</scope>
    <source>
        <strain evidence="1 2">CIP 101886</strain>
    </source>
</reference>
<gene>
    <name evidence="1" type="ORF">VHA_002472</name>
</gene>
<dbReference type="GeneID" id="58894831"/>
<dbReference type="RefSeq" id="WP_005504925.1">
    <property type="nucleotide sequence ID" value="NZ_ADAQ01000012.1"/>
</dbReference>
<organism evidence="1 2">
    <name type="scientific">Grimontia hollisae CIP 101886</name>
    <dbReference type="NCBI Taxonomy" id="675812"/>
    <lineage>
        <taxon>Bacteria</taxon>
        <taxon>Pseudomonadati</taxon>
        <taxon>Pseudomonadota</taxon>
        <taxon>Gammaproteobacteria</taxon>
        <taxon>Vibrionales</taxon>
        <taxon>Vibrionaceae</taxon>
        <taxon>Grimontia</taxon>
    </lineage>
</organism>
<dbReference type="Proteomes" id="UP000003604">
    <property type="component" value="Unassembled WGS sequence"/>
</dbReference>
<keyword evidence="2" id="KW-1185">Reference proteome</keyword>
<evidence type="ECO:0000313" key="2">
    <source>
        <dbReference type="Proteomes" id="UP000003604"/>
    </source>
</evidence>
<proteinExistence type="predicted"/>
<accession>D0I9D5</accession>
<name>D0I9D5_GRIHO</name>
<protein>
    <submittedName>
        <fullName evidence="1">Uncharacterized protein</fullName>
    </submittedName>
</protein>
<comment type="caution">
    <text evidence="1">The sequence shown here is derived from an EMBL/GenBank/DDBJ whole genome shotgun (WGS) entry which is preliminary data.</text>
</comment>
<sequence>MDKQEYLRMNDENQRYSKTRHAMTSPFRFTADTSNRLAKFLYKWLISLLETGELTIELESIGLSPKQARAKWQKDRNSVIAMAERNQIKLEQALRLRDTNGDPISPTKARYDFHVIMGKGYFPIVGNLLIPTGSGTFRGQGSYVRRKALSGALKDVTTHPTALCPIGGSNNDGIYTQCGSSRLFDFAVSGCLKDPGDGGNGIVIGHTPPQPKVAENSTPNNPKYWAGQPNQLPQKRFGIPQVWSGLTRFTLNNGEGDTEITVPARGTYNHSKEVLLDDTVDVPLVRWVRAFDATGKEVARIANIGKKLDGKMVGIKVSDRQTTSKPSAQGETRVYHRPIKRADTTTTVVVPGGLPATTKTVEVSFYNMEAHYTLLSQMTPYLPGNFSTTARASYNDFMNIVVDAMPWNGFVGIDGAYNTHINLMARENGLDGWYFPGGYEDYMHNSFIGCAAVNNDGWGLYLSEPTLGSRNPVDDKRWPTPEGKLEVHRQWTYIASSNDLGNFDAYGNRGGAIYMGACSNSMQTGSTENHFDSNQYDPFETSAYDDKADRNPLRWTSLVVFTADSRQNDLVVTSTPTDSRRVTYCKTRLFWETPRAGNPDSNIYSGLSGNHYTHPRHDDFGSLVNVRPPSIAHLHLTPYDEHERAAGDLQAQKGGSAELQGLFSGSRTVLFRPWIYEISSLDNHLPYSWKVMFSAKDKTLPGAGKDVALLADAIGIAGQHKLNTLHFGTHVHNFKGIVIRPGKVFTLSVDIPLLSQEFDNVDMNLLNVSVNYLFDEIRKTTGTPAPKLPASLLVMPARVRLWKNAAGTKKFYLEIPLFNTGSEALSYSDTSDHKHYFKIKIETATADNAIQRDTGNTLK</sequence>
<dbReference type="eggNOG" id="ENOG5031P1V">
    <property type="taxonomic scope" value="Bacteria"/>
</dbReference>
<evidence type="ECO:0000313" key="1">
    <source>
        <dbReference type="EMBL" id="EEY72050.1"/>
    </source>
</evidence>
<dbReference type="EMBL" id="ADAQ01000012">
    <property type="protein sequence ID" value="EEY72050.1"/>
    <property type="molecule type" value="Genomic_DNA"/>
</dbReference>
<dbReference type="AlphaFoldDB" id="D0I9D5"/>